<organism evidence="2 3">
    <name type="scientific">Syntrophaceticus schinkii</name>
    <dbReference type="NCBI Taxonomy" id="499207"/>
    <lineage>
        <taxon>Bacteria</taxon>
        <taxon>Bacillati</taxon>
        <taxon>Bacillota</taxon>
        <taxon>Clostridia</taxon>
        <taxon>Thermoanaerobacterales</taxon>
        <taxon>Thermoanaerobacterales Family III. Incertae Sedis</taxon>
        <taxon>Syntrophaceticus</taxon>
    </lineage>
</organism>
<dbReference type="InterPro" id="IPR002871">
    <property type="entry name" value="NIF_FeS_clus_asmbl_NifU_N"/>
</dbReference>
<dbReference type="GO" id="GO:0051536">
    <property type="term" value="F:iron-sulfur cluster binding"/>
    <property type="evidence" value="ECO:0007669"/>
    <property type="project" value="InterPro"/>
</dbReference>
<keyword evidence="3" id="KW-1185">Reference proteome</keyword>
<feature type="domain" description="NIF system FeS cluster assembly NifU N-terminal" evidence="1">
    <location>
        <begin position="2"/>
        <end position="120"/>
    </location>
</feature>
<dbReference type="PANTHER" id="PTHR10093">
    <property type="entry name" value="IRON-SULFUR CLUSTER ASSEMBLY ENZYME NIFU HOMOLOG"/>
    <property type="match status" value="1"/>
</dbReference>
<name>A0A0B7MC08_9FIRM</name>
<dbReference type="SUPFAM" id="SSF82649">
    <property type="entry name" value="SufE/NifU"/>
    <property type="match status" value="1"/>
</dbReference>
<reference evidence="3" key="1">
    <citation type="submission" date="2015-01" db="EMBL/GenBank/DDBJ databases">
        <authorList>
            <person name="Manzoor Shahid"/>
            <person name="Zubair Saima"/>
        </authorList>
    </citation>
    <scope>NUCLEOTIDE SEQUENCE [LARGE SCALE GENOMIC DNA]</scope>
    <source>
        <strain evidence="3">Sp3</strain>
    </source>
</reference>
<evidence type="ECO:0000313" key="2">
    <source>
        <dbReference type="EMBL" id="CEO88074.1"/>
    </source>
</evidence>
<proteinExistence type="predicted"/>
<dbReference type="GO" id="GO:0016226">
    <property type="term" value="P:iron-sulfur cluster assembly"/>
    <property type="evidence" value="ECO:0007669"/>
    <property type="project" value="InterPro"/>
</dbReference>
<dbReference type="EMBL" id="CDRZ01000051">
    <property type="protein sequence ID" value="CEO88074.1"/>
    <property type="molecule type" value="Genomic_DNA"/>
</dbReference>
<sequence>MYGPKVLEHFQNPRCTGSIPDADGMATIAEGCGDVFRFYVKIRDNRLVQVRYEVKGCPVAIACCSMTATLAEGKTLLDAMEITNEVVEKALGGLPPEKRHCSNMAADALYEAMQDYLYRRAVEGKVSPARCSGDSWRTMYLPREVPGSKRGRS</sequence>
<dbReference type="AlphaFoldDB" id="A0A0B7MC08"/>
<dbReference type="OrthoDB" id="9804157at2"/>
<evidence type="ECO:0000259" key="1">
    <source>
        <dbReference type="Pfam" id="PF01592"/>
    </source>
</evidence>
<evidence type="ECO:0000313" key="3">
    <source>
        <dbReference type="Proteomes" id="UP000046155"/>
    </source>
</evidence>
<protein>
    <submittedName>
        <fullName evidence="2">FeS cluster assembly scaffold protein NifU</fullName>
    </submittedName>
</protein>
<dbReference type="Proteomes" id="UP000046155">
    <property type="component" value="Unassembled WGS sequence"/>
</dbReference>
<dbReference type="Gene3D" id="3.90.1010.10">
    <property type="match status" value="1"/>
</dbReference>
<dbReference type="RefSeq" id="WP_044664308.1">
    <property type="nucleotide sequence ID" value="NZ_CDRZ01000051.1"/>
</dbReference>
<accession>A0A0B7MC08</accession>
<gene>
    <name evidence="2" type="ORF">SSCH_1440014</name>
</gene>
<dbReference type="CDD" id="cd06664">
    <property type="entry name" value="IscU_like"/>
    <property type="match status" value="1"/>
</dbReference>
<dbReference type="Pfam" id="PF01592">
    <property type="entry name" value="NifU_N"/>
    <property type="match status" value="1"/>
</dbReference>
<dbReference type="GO" id="GO:0005506">
    <property type="term" value="F:iron ion binding"/>
    <property type="evidence" value="ECO:0007669"/>
    <property type="project" value="InterPro"/>
</dbReference>